<dbReference type="RefSeq" id="XP_053583029.1">
    <property type="nucleotide sequence ID" value="XM_053734116.1"/>
</dbReference>
<name>A0A6A5GHH8_CAERE</name>
<dbReference type="Proteomes" id="UP000483820">
    <property type="component" value="Chromosome V"/>
</dbReference>
<sequence length="1044" mass="120069">MTTPFPLLHLPRLALILVFQHMGHRYSMHEILAFCHVSKRARSVAKCLKFIPPKYFVLNQHASSMEIILYFMRHPTVRLCYRKEKDSVTLQSEATATAWTNIGFTVVEWTKRMFDVSNCEKFETVMLHKPPEFDDFFSIFSEHCRRIGKLILYPVSTDSFTKQVVETLLPITSNISFYISKDSFKDPKELRKILSQEIDSMEIHVRGSPFSLNLSDLITSNAVKFFLRGLTLTQKELNEFFKMWKRNECNPRLEYLTVLLYEDVFEDAILSGLDAVKVLNGSSSRSSNIGYSDKIAGFDIKRIDGKIGTIKFGLNFVNFYFSKVCKQRSSLALRSSDAVSSDSTRHRSHSQLCRSQFTRVAVVRCGLAPTPPDIDSSSHSCPLPPTKMTTPFPLLRLPKHALIPVFQQMKLIDVIALSLLSNRARILSKTSCGLSVTSINIAAINHSLDLDIVLSDDKKLQILLCLIPENYKEFVVVSVDNKTVIWRTLGLSTTECVHRILDVTNCESIQELKFYETDSFDELPILATLPHIEQIYISRDCNEVFVHKMLEMLSKVTSNIDMCQDWFRNLEQFQKVLMLNMNSITIYAMNLRDPTRVRLSLDDLLISNAVHLHLYDVMISVKTLNRFFKLWMRKKSNPRLEHLKFLTLEEVSPDVLLKGLNALEMPQTTTRTFRVSDHTNSRCREKVVTGGLDVMRSDGTRATVAIEAKAGTTILDFYDVDSVPSLTSSNACPYSVFKHMQPVEVIAFSLLSKRANNLSKILRKLSPRNIDLKGKSDHLDISFCFATWYNVELSLYFYKENAPDLADARFRNRAFTHGNMGLSASQWLERVLDVMNNESLMKISVEGTPQFDVCDAFATLTKLPSLRIMDNCDDSFAKKALEILSPVTAKVELFKIPYKNREEFQKFLKTNLNYLFINTHQFSRFTLDDLLVTNALKVELRGVRMTARDLNRFFTSWFQSKCDSRLEHLTLRIEVFNDWSLPEILNAVPFPRDQKRRFFYSKPLDTPSKTFRGGHDIERADGRKAIITFEIKFNMMYTNIYILP</sequence>
<accession>A0A6A5GHH8</accession>
<evidence type="ECO:0000313" key="3">
    <source>
        <dbReference type="Proteomes" id="UP000483820"/>
    </source>
</evidence>
<dbReference type="EMBL" id="WUAV01000005">
    <property type="protein sequence ID" value="KAF1754658.1"/>
    <property type="molecule type" value="Genomic_DNA"/>
</dbReference>
<dbReference type="InterPro" id="IPR012885">
    <property type="entry name" value="F-box_Sdz-33"/>
</dbReference>
<dbReference type="InterPro" id="IPR053222">
    <property type="entry name" value="Zygotic_Embryogenesis-Asso"/>
</dbReference>
<dbReference type="Pfam" id="PF07735">
    <property type="entry name" value="FBA_2"/>
    <property type="match status" value="3"/>
</dbReference>
<dbReference type="Pfam" id="PF00646">
    <property type="entry name" value="F-box"/>
    <property type="match status" value="3"/>
</dbReference>
<dbReference type="CTD" id="9827185"/>
<organism evidence="2 3">
    <name type="scientific">Caenorhabditis remanei</name>
    <name type="common">Caenorhabditis vulgaris</name>
    <dbReference type="NCBI Taxonomy" id="31234"/>
    <lineage>
        <taxon>Eukaryota</taxon>
        <taxon>Metazoa</taxon>
        <taxon>Ecdysozoa</taxon>
        <taxon>Nematoda</taxon>
        <taxon>Chromadorea</taxon>
        <taxon>Rhabditida</taxon>
        <taxon>Rhabditina</taxon>
        <taxon>Rhabditomorpha</taxon>
        <taxon>Rhabditoidea</taxon>
        <taxon>Rhabditidae</taxon>
        <taxon>Peloderinae</taxon>
        <taxon>Caenorhabditis</taxon>
    </lineage>
</organism>
<protein>
    <recommendedName>
        <fullName evidence="1">F-box domain-containing protein</fullName>
    </recommendedName>
</protein>
<dbReference type="GeneID" id="9827185"/>
<dbReference type="InterPro" id="IPR001810">
    <property type="entry name" value="F-box_dom"/>
</dbReference>
<comment type="caution">
    <text evidence="2">The sequence shown here is derived from an EMBL/GenBank/DDBJ whole genome shotgun (WGS) entry which is preliminary data.</text>
</comment>
<evidence type="ECO:0000313" key="2">
    <source>
        <dbReference type="EMBL" id="KAF1754658.1"/>
    </source>
</evidence>
<dbReference type="KEGG" id="crq:GCK72_021221"/>
<dbReference type="AlphaFoldDB" id="A0A6A5GHH8"/>
<proteinExistence type="predicted"/>
<gene>
    <name evidence="2" type="ORF">GCK72_021221</name>
</gene>
<feature type="domain" description="F-box" evidence="1">
    <location>
        <begin position="391"/>
        <end position="439"/>
    </location>
</feature>
<dbReference type="PANTHER" id="PTHR22899">
    <property type="entry name" value="CYCLIN-RELATED F-BOX FAMILY"/>
    <property type="match status" value="1"/>
</dbReference>
<reference evidence="2 3" key="1">
    <citation type="submission" date="2019-12" db="EMBL/GenBank/DDBJ databases">
        <title>Chromosome-level assembly of the Caenorhabditis remanei genome.</title>
        <authorList>
            <person name="Teterina A.A."/>
            <person name="Willis J.H."/>
            <person name="Phillips P.C."/>
        </authorList>
    </citation>
    <scope>NUCLEOTIDE SEQUENCE [LARGE SCALE GENOMIC DNA]</scope>
    <source>
        <strain evidence="2 3">PX506</strain>
        <tissue evidence="2">Whole organism</tissue>
    </source>
</reference>
<dbReference type="PROSITE" id="PS50181">
    <property type="entry name" value="FBOX"/>
    <property type="match status" value="1"/>
</dbReference>
<evidence type="ECO:0000259" key="1">
    <source>
        <dbReference type="PROSITE" id="PS50181"/>
    </source>
</evidence>